<accession>A0ABD0QNA9</accession>
<dbReference type="EMBL" id="JAMKFB020000007">
    <property type="protein sequence ID" value="KAL0187714.1"/>
    <property type="molecule type" value="Genomic_DNA"/>
</dbReference>
<comment type="caution">
    <text evidence="2">The sequence shown here is derived from an EMBL/GenBank/DDBJ whole genome shotgun (WGS) entry which is preliminary data.</text>
</comment>
<feature type="domain" description="SMCHD1 ribosomal S5" evidence="1">
    <location>
        <begin position="19"/>
        <end position="67"/>
    </location>
</feature>
<feature type="non-terminal residue" evidence="2">
    <location>
        <position position="70"/>
    </location>
</feature>
<dbReference type="InterPro" id="IPR038892">
    <property type="entry name" value="SMCHD1"/>
</dbReference>
<proteinExistence type="predicted"/>
<evidence type="ECO:0000313" key="2">
    <source>
        <dbReference type="EMBL" id="KAL0187714.1"/>
    </source>
</evidence>
<dbReference type="PANTHER" id="PTHR22640">
    <property type="entry name" value="STRUCTURAL MAINTENANCE OF CHROMOSOMES FLEXIBLE HINGE DOMAIN-CONTAINING PROTEIN 1"/>
    <property type="match status" value="1"/>
</dbReference>
<keyword evidence="3" id="KW-1185">Reference proteome</keyword>
<reference evidence="2 3" key="1">
    <citation type="submission" date="2024-05" db="EMBL/GenBank/DDBJ databases">
        <title>Genome sequencing and assembly of Indian major carp, Cirrhinus mrigala (Hamilton, 1822).</title>
        <authorList>
            <person name="Mohindra V."/>
            <person name="Chowdhury L.M."/>
            <person name="Lal K."/>
            <person name="Jena J.K."/>
        </authorList>
    </citation>
    <scope>NUCLEOTIDE SEQUENCE [LARGE SCALE GENOMIC DNA]</scope>
    <source>
        <strain evidence="2">CM1030</strain>
        <tissue evidence="2">Blood</tissue>
    </source>
</reference>
<protein>
    <recommendedName>
        <fullName evidence="1">SMCHD1 ribosomal S5 domain-containing protein</fullName>
    </recommendedName>
</protein>
<dbReference type="InterPro" id="IPR055109">
    <property type="entry name" value="SMCHD1_S5"/>
</dbReference>
<name>A0ABD0QNA9_CIRMR</name>
<evidence type="ECO:0000259" key="1">
    <source>
        <dbReference type="Pfam" id="PF22899"/>
    </source>
</evidence>
<dbReference type="Proteomes" id="UP001529510">
    <property type="component" value="Unassembled WGS sequence"/>
</dbReference>
<gene>
    <name evidence="2" type="ORF">M9458_014813</name>
</gene>
<evidence type="ECO:0000313" key="3">
    <source>
        <dbReference type="Proteomes" id="UP001529510"/>
    </source>
</evidence>
<sequence length="70" mass="8050">LFDRSPRVPLLMNLREVDNDMQTLYINSCVSTFEFKATGTGDSLVEGLIRYHPFLYDRETYPQDPYAASA</sequence>
<dbReference type="PANTHER" id="PTHR22640:SF2">
    <property type="entry name" value="STRUCTURAL MAINTENANCE OF CHROMOSOMES FLEXIBLE HINGE DOMAIN-CONTAINING PROTEIN 1"/>
    <property type="match status" value="1"/>
</dbReference>
<organism evidence="2 3">
    <name type="scientific">Cirrhinus mrigala</name>
    <name type="common">Mrigala</name>
    <dbReference type="NCBI Taxonomy" id="683832"/>
    <lineage>
        <taxon>Eukaryota</taxon>
        <taxon>Metazoa</taxon>
        <taxon>Chordata</taxon>
        <taxon>Craniata</taxon>
        <taxon>Vertebrata</taxon>
        <taxon>Euteleostomi</taxon>
        <taxon>Actinopterygii</taxon>
        <taxon>Neopterygii</taxon>
        <taxon>Teleostei</taxon>
        <taxon>Ostariophysi</taxon>
        <taxon>Cypriniformes</taxon>
        <taxon>Cyprinidae</taxon>
        <taxon>Labeoninae</taxon>
        <taxon>Labeonini</taxon>
        <taxon>Cirrhinus</taxon>
    </lineage>
</organism>
<dbReference type="Pfam" id="PF22899">
    <property type="entry name" value="SMCHD1_S5"/>
    <property type="match status" value="1"/>
</dbReference>
<feature type="non-terminal residue" evidence="2">
    <location>
        <position position="1"/>
    </location>
</feature>
<dbReference type="AlphaFoldDB" id="A0ABD0QNA9"/>